<evidence type="ECO:0000256" key="2">
    <source>
        <dbReference type="SAM" id="Phobius"/>
    </source>
</evidence>
<name>A0A7W5TXD9_9MICC</name>
<proteinExistence type="predicted"/>
<dbReference type="RefSeq" id="WP_183358846.1">
    <property type="nucleotide sequence ID" value="NZ_BAABKR010000016.1"/>
</dbReference>
<protein>
    <submittedName>
        <fullName evidence="3">Uncharacterized protein</fullName>
    </submittedName>
</protein>
<keyword evidence="2" id="KW-0472">Membrane</keyword>
<comment type="caution">
    <text evidence="3">The sequence shown here is derived from an EMBL/GenBank/DDBJ whole genome shotgun (WGS) entry which is preliminary data.</text>
</comment>
<evidence type="ECO:0000256" key="1">
    <source>
        <dbReference type="SAM" id="MobiDB-lite"/>
    </source>
</evidence>
<dbReference type="AlphaFoldDB" id="A0A7W5TXD9"/>
<feature type="compositionally biased region" description="Basic and acidic residues" evidence="1">
    <location>
        <begin position="1"/>
        <end position="12"/>
    </location>
</feature>
<keyword evidence="4" id="KW-1185">Reference proteome</keyword>
<evidence type="ECO:0000313" key="4">
    <source>
        <dbReference type="Proteomes" id="UP000547528"/>
    </source>
</evidence>
<feature type="transmembrane region" description="Helical" evidence="2">
    <location>
        <begin position="212"/>
        <end position="231"/>
    </location>
</feature>
<feature type="transmembrane region" description="Helical" evidence="2">
    <location>
        <begin position="441"/>
        <end position="466"/>
    </location>
</feature>
<organism evidence="3 4">
    <name type="scientific">Garicola koreensis</name>
    <dbReference type="NCBI Taxonomy" id="1262554"/>
    <lineage>
        <taxon>Bacteria</taxon>
        <taxon>Bacillati</taxon>
        <taxon>Actinomycetota</taxon>
        <taxon>Actinomycetes</taxon>
        <taxon>Micrococcales</taxon>
        <taxon>Micrococcaceae</taxon>
        <taxon>Garicola</taxon>
    </lineage>
</organism>
<feature type="transmembrane region" description="Helical" evidence="2">
    <location>
        <begin position="521"/>
        <end position="542"/>
    </location>
</feature>
<feature type="compositionally biased region" description="Pro residues" evidence="1">
    <location>
        <begin position="14"/>
        <end position="33"/>
    </location>
</feature>
<feature type="transmembrane region" description="Helical" evidence="2">
    <location>
        <begin position="321"/>
        <end position="343"/>
    </location>
</feature>
<dbReference type="EMBL" id="JACIBT010000021">
    <property type="protein sequence ID" value="MBB3668464.1"/>
    <property type="molecule type" value="Genomic_DNA"/>
</dbReference>
<feature type="compositionally biased region" description="Low complexity" evidence="1">
    <location>
        <begin position="62"/>
        <end position="86"/>
    </location>
</feature>
<dbReference type="Proteomes" id="UP000547528">
    <property type="component" value="Unassembled WGS sequence"/>
</dbReference>
<keyword evidence="2" id="KW-0812">Transmembrane</keyword>
<feature type="transmembrane region" description="Helical" evidence="2">
    <location>
        <begin position="478"/>
        <end position="501"/>
    </location>
</feature>
<reference evidence="3 4" key="1">
    <citation type="submission" date="2020-08" db="EMBL/GenBank/DDBJ databases">
        <title>Sequencing the genomes of 1000 actinobacteria strains.</title>
        <authorList>
            <person name="Klenk H.-P."/>
        </authorList>
    </citation>
    <scope>NUCLEOTIDE SEQUENCE [LARGE SCALE GENOMIC DNA]</scope>
    <source>
        <strain evidence="3 4">DSM 28238</strain>
    </source>
</reference>
<accession>A0A7W5TXD9</accession>
<feature type="transmembrane region" description="Helical" evidence="2">
    <location>
        <begin position="393"/>
        <end position="421"/>
    </location>
</feature>
<feature type="transmembrane region" description="Helical" evidence="2">
    <location>
        <begin position="251"/>
        <end position="272"/>
    </location>
</feature>
<feature type="transmembrane region" description="Helical" evidence="2">
    <location>
        <begin position="166"/>
        <end position="191"/>
    </location>
</feature>
<feature type="region of interest" description="Disordered" evidence="1">
    <location>
        <begin position="1"/>
        <end position="90"/>
    </location>
</feature>
<gene>
    <name evidence="3" type="ORF">FHX47_002100</name>
</gene>
<keyword evidence="2" id="KW-1133">Transmembrane helix</keyword>
<feature type="transmembrane region" description="Helical" evidence="2">
    <location>
        <begin position="113"/>
        <end position="146"/>
    </location>
</feature>
<sequence length="564" mass="59593">MSENEGHRDRDASPTPPPPGPPPGYRPPQPPDATPSDESPHGHSQPGHDQPGYDQPDEAPIAAPGPQDDAGGAGQSSASAGAGSAAEPRQYARAPEITVKVPDSLKSMRRSHWLALVISQTTAYVTLLLLALVSVIGLTIGLLLSGSEDLSAQVPDMPTGMDLGPSAFILFLTLPFQIAAVWLFGTFGVSISMHESMTQMLPTGGDMGGNLWAPNLLYLALAMLVAVWVGRTVLRRTRQRAITEVPRLGRLIANVVLALVMAGVTLLVTWLFSFRHGLSLTDFAALEGAADGQAQQLGGFLGIDASETVLSMNGNAAGGSMFLTAFLFYLLIGLVLSVGSGIFTRVRRKVEYLLPSASGVPRVLGAHALIVVVPVVIYQVVDMTISNGSAGGFSIFFWAPSMALFSFVLLNFGAISISGGMSGFGQAEAGGETLYLWTGDFTWWEIALAILLGLSAIAVTSLVWALRRDSRSSTLRNLLSWVTLPLIYALVGAVLTIFGQLRGAADLMGLADMSFHIGPVWWTFAVLLLIGLVIEALSRFAAPRAVQKLSPRLRGLLSGVGSAK</sequence>
<evidence type="ECO:0000313" key="3">
    <source>
        <dbReference type="EMBL" id="MBB3668464.1"/>
    </source>
</evidence>